<evidence type="ECO:0000313" key="3">
    <source>
        <dbReference type="Proteomes" id="UP001500567"/>
    </source>
</evidence>
<proteinExistence type="predicted"/>
<sequence length="474" mass="53204">MYSRFKQFSGRWAGLTRPRFFWFWITTLLFGTHLLTSAAHPQVYDANGYWELTYKLYNGGNFSLYNFDSALRGYLFPLLHVPVLLLGQAQPFLSIDTIIKLIGAALAGALFGVLLPRLWLTLTGQPVSAGRQLLLVGLTFALWRDYFHYTLTDFPVLAGEVAVLLLLLQRLTPGRVLLAGLLSAALINVRPVYLVVVPVLGLLLLWVSTAGLRQWRWQTGQWGLLFALGFALVTLPQWLINQHNFNSSRPLVIGIDLNDPVMSAKGDLYLQKLSEGLQYQKYETTIGDDYAKPQVLYRDPVGVALLAADFNHEIESYGEYLTLAAAHPLDLATLYLRHLFNGLDVLYSTPYLRHVYRSSVGLAWLNYTMLFAALAVVLRHLQRLRALHWLLVVALLAPVALSVPLSVECRYVLPLHLMLVTVACFGWPGAWTWTGLAGRRLTMTILYAAFVLVCFTLSSSTQILLDLSPKLLNP</sequence>
<protein>
    <recommendedName>
        <fullName evidence="4">Glycosyltransferase RgtA/B/C/D-like domain-containing protein</fullName>
    </recommendedName>
</protein>
<feature type="transmembrane region" description="Helical" evidence="1">
    <location>
        <begin position="445"/>
        <end position="465"/>
    </location>
</feature>
<evidence type="ECO:0008006" key="4">
    <source>
        <dbReference type="Google" id="ProtNLM"/>
    </source>
</evidence>
<comment type="caution">
    <text evidence="2">The sequence shown here is derived from an EMBL/GenBank/DDBJ whole genome shotgun (WGS) entry which is preliminary data.</text>
</comment>
<feature type="transmembrane region" description="Helical" evidence="1">
    <location>
        <begin position="389"/>
        <end position="407"/>
    </location>
</feature>
<feature type="transmembrane region" description="Helical" evidence="1">
    <location>
        <begin position="192"/>
        <end position="210"/>
    </location>
</feature>
<gene>
    <name evidence="2" type="ORF">GCM10022408_33810</name>
</gene>
<accession>A0ABP7SWU8</accession>
<name>A0ABP7SWU8_9BACT</name>
<feature type="transmembrane region" description="Helical" evidence="1">
    <location>
        <begin position="21"/>
        <end position="44"/>
    </location>
</feature>
<feature type="transmembrane region" description="Helical" evidence="1">
    <location>
        <begin position="64"/>
        <end position="86"/>
    </location>
</feature>
<dbReference type="Proteomes" id="UP001500567">
    <property type="component" value="Unassembled WGS sequence"/>
</dbReference>
<keyword evidence="1" id="KW-0472">Membrane</keyword>
<keyword evidence="1" id="KW-1133">Transmembrane helix</keyword>
<dbReference type="EMBL" id="BAABDJ010000038">
    <property type="protein sequence ID" value="GAA4017470.1"/>
    <property type="molecule type" value="Genomic_DNA"/>
</dbReference>
<feature type="transmembrane region" description="Helical" evidence="1">
    <location>
        <begin position="222"/>
        <end position="240"/>
    </location>
</feature>
<feature type="transmembrane region" description="Helical" evidence="1">
    <location>
        <begin position="413"/>
        <end position="433"/>
    </location>
</feature>
<reference evidence="3" key="1">
    <citation type="journal article" date="2019" name="Int. J. Syst. Evol. Microbiol.">
        <title>The Global Catalogue of Microorganisms (GCM) 10K type strain sequencing project: providing services to taxonomists for standard genome sequencing and annotation.</title>
        <authorList>
            <consortium name="The Broad Institute Genomics Platform"/>
            <consortium name="The Broad Institute Genome Sequencing Center for Infectious Disease"/>
            <person name="Wu L."/>
            <person name="Ma J."/>
        </authorList>
    </citation>
    <scope>NUCLEOTIDE SEQUENCE [LARGE SCALE GENOMIC DNA]</scope>
    <source>
        <strain evidence="3">JCM 17224</strain>
    </source>
</reference>
<feature type="transmembrane region" description="Helical" evidence="1">
    <location>
        <begin position="98"/>
        <end position="119"/>
    </location>
</feature>
<keyword evidence="1" id="KW-0812">Transmembrane</keyword>
<evidence type="ECO:0000256" key="1">
    <source>
        <dbReference type="SAM" id="Phobius"/>
    </source>
</evidence>
<organism evidence="2 3">
    <name type="scientific">Hymenobacter fastidiosus</name>
    <dbReference type="NCBI Taxonomy" id="486264"/>
    <lineage>
        <taxon>Bacteria</taxon>
        <taxon>Pseudomonadati</taxon>
        <taxon>Bacteroidota</taxon>
        <taxon>Cytophagia</taxon>
        <taxon>Cytophagales</taxon>
        <taxon>Hymenobacteraceae</taxon>
        <taxon>Hymenobacter</taxon>
    </lineage>
</organism>
<keyword evidence="3" id="KW-1185">Reference proteome</keyword>
<dbReference type="RefSeq" id="WP_345074634.1">
    <property type="nucleotide sequence ID" value="NZ_BAABDJ010000038.1"/>
</dbReference>
<feature type="transmembrane region" description="Helical" evidence="1">
    <location>
        <begin position="355"/>
        <end position="377"/>
    </location>
</feature>
<evidence type="ECO:0000313" key="2">
    <source>
        <dbReference type="EMBL" id="GAA4017470.1"/>
    </source>
</evidence>